<protein>
    <submittedName>
        <fullName evidence="1">SapC family protein</fullName>
    </submittedName>
</protein>
<dbReference type="Proteomes" id="UP001652504">
    <property type="component" value="Unassembled WGS sequence"/>
</dbReference>
<dbReference type="RefSeq" id="WP_263712158.1">
    <property type="nucleotide sequence ID" value="NZ_JAOWKX010000004.1"/>
</dbReference>
<reference evidence="1 2" key="1">
    <citation type="submission" date="2022-10" db="EMBL/GenBank/DDBJ databases">
        <title>Aestuariibacter sp. AA17 isolated from Montipora capitata coral fragment.</title>
        <authorList>
            <person name="Emsley S.A."/>
            <person name="Pfannmuller K.M."/>
            <person name="Loughran R.M."/>
            <person name="Shlafstein M."/>
            <person name="Papke E."/>
            <person name="Saw J.H."/>
            <person name="Ushijima B."/>
            <person name="Videau P."/>
        </authorList>
    </citation>
    <scope>NUCLEOTIDE SEQUENCE [LARGE SCALE GENOMIC DNA]</scope>
    <source>
        <strain evidence="1 2">AA17</strain>
    </source>
</reference>
<evidence type="ECO:0000313" key="2">
    <source>
        <dbReference type="Proteomes" id="UP001652504"/>
    </source>
</evidence>
<proteinExistence type="predicted"/>
<evidence type="ECO:0000313" key="1">
    <source>
        <dbReference type="EMBL" id="MCV2884876.1"/>
    </source>
</evidence>
<keyword evidence="2" id="KW-1185">Reference proteome</keyword>
<organism evidence="1 2">
    <name type="scientific">Fluctibacter corallii</name>
    <dbReference type="NCBI Taxonomy" id="2984329"/>
    <lineage>
        <taxon>Bacteria</taxon>
        <taxon>Pseudomonadati</taxon>
        <taxon>Pseudomonadota</taxon>
        <taxon>Gammaproteobacteria</taxon>
        <taxon>Alteromonadales</taxon>
        <taxon>Alteromonadaceae</taxon>
        <taxon>Fluctibacter</taxon>
    </lineage>
</organism>
<name>A0ABT3A879_9ALTE</name>
<dbReference type="EMBL" id="JAOWKX010000004">
    <property type="protein sequence ID" value="MCV2884876.1"/>
    <property type="molecule type" value="Genomic_DNA"/>
</dbReference>
<comment type="caution">
    <text evidence="1">The sequence shown here is derived from an EMBL/GenBank/DDBJ whole genome shotgun (WGS) entry which is preliminary data.</text>
</comment>
<gene>
    <name evidence="1" type="ORF">OE749_09225</name>
</gene>
<dbReference type="InterPro" id="IPR010836">
    <property type="entry name" value="SapC"/>
</dbReference>
<accession>A0ABT3A879</accession>
<sequence length="254" mass="28311">MATNYIPLDKEKHRALKVNVRHNFEFAKDTHLSAVTLREFAQVATCMPIALIKDPATGNHHVIAMLGIEDKQNLFMIDGKWSGHAVPLNIQRFPFDVRPDGDTLGVFIDENSDLISDNGESLFNDDGEPSDFLKNRQQLLGDIANSEIATQKFIKKLNELALLEEVNLMVHYADGKQRNVTGIITVSEARLNALSDEQTLDLKKSGFLGAIYAMLLSLGQMNRLVQLSAKTESPVRAIQLHFNNADKADNAEKQ</sequence>
<dbReference type="Pfam" id="PF07277">
    <property type="entry name" value="SapC"/>
    <property type="match status" value="1"/>
</dbReference>